<accession>A0ABD6DA17</accession>
<dbReference type="PANTHER" id="PTHR28629">
    <property type="entry name" value="TRIOKINASE/FMN CYCLASE"/>
    <property type="match status" value="1"/>
</dbReference>
<organism evidence="2 3">
    <name type="scientific">Halohasta litorea</name>
    <dbReference type="NCBI Taxonomy" id="869891"/>
    <lineage>
        <taxon>Archaea</taxon>
        <taxon>Methanobacteriati</taxon>
        <taxon>Methanobacteriota</taxon>
        <taxon>Stenosarchaea group</taxon>
        <taxon>Halobacteria</taxon>
        <taxon>Halobacteriales</taxon>
        <taxon>Haloferacaceae</taxon>
        <taxon>Halohasta</taxon>
    </lineage>
</organism>
<gene>
    <name evidence="2" type="primary">dhaK</name>
    <name evidence="2" type="ORF">ACFSBW_08680</name>
</gene>
<evidence type="ECO:0000313" key="2">
    <source>
        <dbReference type="EMBL" id="MFD1641948.1"/>
    </source>
</evidence>
<dbReference type="GO" id="GO:0047324">
    <property type="term" value="F:phosphoenolpyruvate-glycerone phosphotransferase activity"/>
    <property type="evidence" value="ECO:0007669"/>
    <property type="project" value="UniProtKB-EC"/>
</dbReference>
<dbReference type="AlphaFoldDB" id="A0ABD6DA17"/>
<protein>
    <submittedName>
        <fullName evidence="2">Dihydroxyacetone kinase subunit DhaK</fullName>
        <ecNumber evidence="2">2.7.1.121</ecNumber>
    </submittedName>
</protein>
<dbReference type="Gene3D" id="3.30.1180.20">
    <property type="entry name" value="Dihydroxyacetone kinase, domain 2"/>
    <property type="match status" value="1"/>
</dbReference>
<dbReference type="Pfam" id="PF02733">
    <property type="entry name" value="Dak1"/>
    <property type="match status" value="1"/>
</dbReference>
<dbReference type="EMBL" id="JBHUDM010000002">
    <property type="protein sequence ID" value="MFD1641948.1"/>
    <property type="molecule type" value="Genomic_DNA"/>
</dbReference>
<keyword evidence="2" id="KW-0418">Kinase</keyword>
<dbReference type="EC" id="2.7.1.121" evidence="2"/>
<keyword evidence="3" id="KW-1185">Reference proteome</keyword>
<dbReference type="PANTHER" id="PTHR28629:SF4">
    <property type="entry name" value="TRIOKINASE_FMN CYCLASE"/>
    <property type="match status" value="1"/>
</dbReference>
<dbReference type="FunFam" id="3.40.50.10440:FF:000001">
    <property type="entry name" value="Dihydroxyacetone kinase, DhaK subunit"/>
    <property type="match status" value="1"/>
</dbReference>
<dbReference type="PROSITE" id="PS51481">
    <property type="entry name" value="DHAK"/>
    <property type="match status" value="1"/>
</dbReference>
<comment type="caution">
    <text evidence="2">The sequence shown here is derived from an EMBL/GenBank/DDBJ whole genome shotgun (WGS) entry which is preliminary data.</text>
</comment>
<dbReference type="NCBIfam" id="TIGR02363">
    <property type="entry name" value="dhaK1"/>
    <property type="match status" value="1"/>
</dbReference>
<dbReference type="InterPro" id="IPR004006">
    <property type="entry name" value="DhaK_dom"/>
</dbReference>
<name>A0ABD6DA17_9EURY</name>
<evidence type="ECO:0000313" key="3">
    <source>
        <dbReference type="Proteomes" id="UP001597052"/>
    </source>
</evidence>
<reference evidence="2 3" key="1">
    <citation type="journal article" date="2019" name="Int. J. Syst. Evol. Microbiol.">
        <title>The Global Catalogue of Microorganisms (GCM) 10K type strain sequencing project: providing services to taxonomists for standard genome sequencing and annotation.</title>
        <authorList>
            <consortium name="The Broad Institute Genomics Platform"/>
            <consortium name="The Broad Institute Genome Sequencing Center for Infectious Disease"/>
            <person name="Wu L."/>
            <person name="Ma J."/>
        </authorList>
    </citation>
    <scope>NUCLEOTIDE SEQUENCE [LARGE SCALE GENOMIC DNA]</scope>
    <source>
        <strain evidence="2 3">CGMCC 1.10593</strain>
    </source>
</reference>
<dbReference type="SUPFAM" id="SSF82549">
    <property type="entry name" value="DAK1/DegV-like"/>
    <property type="match status" value="1"/>
</dbReference>
<dbReference type="Gene3D" id="3.40.50.10440">
    <property type="entry name" value="Dihydroxyacetone kinase, domain 1"/>
    <property type="match status" value="1"/>
</dbReference>
<dbReference type="InterPro" id="IPR012736">
    <property type="entry name" value="DhaK_1"/>
</dbReference>
<dbReference type="Proteomes" id="UP001597052">
    <property type="component" value="Unassembled WGS sequence"/>
</dbReference>
<proteinExistence type="predicted"/>
<dbReference type="InterPro" id="IPR050861">
    <property type="entry name" value="Dihydroxyacetone_Kinase"/>
</dbReference>
<sequence length="332" mass="35119">MKKLVNDPEDVVDEMLDGLVAERPDALRRVPDSNIIVREDAPVENKVAVTSGGGSGHEPAFAGYIGEGFLDGAASGEVFTSPTPDMFETLVESVDAGAGVVVIINNYEGDIMNLETAVEMIEMETDTAIETVIVDDDVAVEDSEYTTGRRGVAGATFALKVAGAKAAEGADLETVAETTRAAIDRIGTMSMALTPCVTPEKGEPTFTLGDDEMEIGIGLHGEPGVERTEIASADEITDRLVDGVLEDLDPSGEVATIVNGTGGTPLMELYVVNRRLQERLDDAGLDHWDALVGEYMTSLDMCGCSVTVMDVNEEFKRLLSAPADSPGMTVPE</sequence>
<evidence type="ECO:0000259" key="1">
    <source>
        <dbReference type="PROSITE" id="PS51481"/>
    </source>
</evidence>
<keyword evidence="2" id="KW-0808">Transferase</keyword>
<dbReference type="RefSeq" id="WP_256395675.1">
    <property type="nucleotide sequence ID" value="NZ_JANHDJ010000002.1"/>
</dbReference>
<feature type="domain" description="DhaK" evidence="1">
    <location>
        <begin position="7"/>
        <end position="328"/>
    </location>
</feature>